<protein>
    <recommendedName>
        <fullName evidence="6">Pentacotripeptide-repeat region of PRORP domain-containing protein</fullName>
    </recommendedName>
</protein>
<evidence type="ECO:0000313" key="4">
    <source>
        <dbReference type="EMBL" id="KNC75928.1"/>
    </source>
</evidence>
<proteinExistence type="predicted"/>
<dbReference type="GeneID" id="25912061"/>
<dbReference type="PANTHER" id="PTHR47447">
    <property type="entry name" value="OS03G0856100 PROTEIN"/>
    <property type="match status" value="1"/>
</dbReference>
<feature type="compositionally biased region" description="Basic and acidic residues" evidence="3">
    <location>
        <begin position="1353"/>
        <end position="1362"/>
    </location>
</feature>
<evidence type="ECO:0000256" key="2">
    <source>
        <dbReference type="PROSITE-ProRule" id="PRU00708"/>
    </source>
</evidence>
<organism evidence="4 5">
    <name type="scientific">Sphaeroforma arctica JP610</name>
    <dbReference type="NCBI Taxonomy" id="667725"/>
    <lineage>
        <taxon>Eukaryota</taxon>
        <taxon>Ichthyosporea</taxon>
        <taxon>Ichthyophonida</taxon>
        <taxon>Sphaeroforma</taxon>
    </lineage>
</organism>
<sequence>MFDPQGWSRSVTNNVYNSAVCALSLAGDVSTANALRADMASQGLVVSLEAYRSLMYVYGQLGRPDDAEALFTEYQRLEKAAPIARQQCMVGRESAYHVYEMVVQVLLQHGHTKRAMERVRELAEERMTMTPARVVSMLRACEGQKSINIPVLLSDMAAALKSDPWERAARLEASTATLDTSTRNTNTDQPNKSVDDMRRLLNIKTTGEREKAGSLGLTRVDVHHVDVLMNDPLVLNTALQLCYINGSQMYAAAITRSMKSAGIMPSLYTYNVKLREQLRLDEVAFDPLPPLEVYKIAKSEVIGWVPDERLKMLVRKFEAKANSTEVQAVSAAGPVLGAKGFARTLQLYQEVKRMRLEPNSTTLEIVAMAHVGMRQYTVALDMLEQIDDTAAKHAKDKNPRVRVHAQTHTGASALVSQLAKQSSSVAEATLVPDTSAEGIVAFWTRHYLKHILWDYRHGQAGSQSTKYMLKLFESEHLPLKPGTLHPILDALAHHGDHEAVSSAMDICEKRGLAPTNNMYHSLVVAIANAKPTRVSDLLKTLEDMHLRDVPVLPQTINSVCSAFSERGISLDAHVVALMAHMQELRPVPGVSGEELVAERIFQHERDAAYSQALNTYLQHNEYYMVDVLFAQYCKQKGHKLPAVLEEKVAHVYGRKAYGWGVLDSRGKKYVRFGDTEQYLDATKRALQTAINRSSRHTWHSNLERVHEQARILATVPVRLRSENEVEREQPLGANGQAHTRNLSDAHKNGLPAPTSGKAREVAMLCGKALECHHYCINFTASMLGQLGKWEEALGLVQHVRLLNSLHAGVNYSHIQAQKVLAAAQHHAVLACTQAERFEDALRIVADMQKQLGGKGRSIWSLSNMQNTYFAGNVVTAYRRAGKLSHLVAVYAQAFQQRVPVGSPYTGMGATPNDRGVGHLPGVQATHGEHRQRRLTEAEKLAPINVLLRTRQYDKIHIRPAATDHQMKAALLLADGITDARADDLYHVILPSMAAGVASGTQADTATMKNTASRVRVLQLLVDASMHEYSGVARLIEETKRLAQALESCATSEQAWRMMGVPVASQIHTVRISDLRRVDIEGLFDILQRQKHWSRITALRLLLSSPRASRALMPRYTLLDAFYSSKLPEQASQYISNKLDINRETLVALDHTQMLLDTTKVCWKHAAFQDVLNAFEVFESGMQREGFLHAAQESTKVGGVLKESDTAPNGSDTTRLDLGGRPSAAALRNSELGNTTMHYLLMACGNVPRRDNEHARGVMAIASRLLHQLRLLDQSVGSIAEAQQTDVTGIKGLVEMFAHAGTHEQRQNLCYYLMATNSAFKADTLAMQSAALGAQFKTGPIGSRHRQGGQGLRQRRDMAKEAAEPNLSVKETNAQRMDALMRTVRGGGAGASHTEDGSQTHPPPHLYDRASARWQGLLDLTKAMVADGVLPTPHILTTALYSTVRSGRTSETMWLLDSVLKSKNHLRSAAGAMQNGSDARKRLLYSVLAKLSKGMDLADELAGGSSIDGAPPRAHPSGETTFITPLMQSIPTVFTDADMPRAYDPTQTRLELPSWVVAAYDISLYVCEQLLLAGDGEAVLQLIPQHGRTGLHYGRAIRLCAKTGEYDRALGLYEEMNRLGIRTDQLTYNSVLHTANQSMCSLDYCKDVLDVATRAHTREDSRIGLGGRGDGVTYIAPTIETCSVLIKSFAQAHRLDEFMPYLRGLCDRALGVHSGPDDTIVSGTSDTSTAVGGSMEGVTDTHTSASSDRAVNSDSIVAQLGTGSMRRLYKELFNEYAAQNELHKSVALLDDMKALKLNPSQTMYTRLFQLCKTCEDMHVAERFADHILSRAKRTTFPVVLYDSLINTLGGNPYMFGKYDLQIPVEGLKYAKLKHSPSQTHTSVTDVRADTQAGPDMAPIHATNSVREPQLETPATIAAKDNLKPQDIPTRLDDTHAIQLTDVPQHAPAQHQHDNVRAKRAALRVFRFAVGKHSSASQFYKSIIGAWYRPDKGDRVLLCESILMQAFDERIYPTHAKPNHFDYHYLSGQQALVYTGLLLKSIATSALEGYRDRDHAWWNEQFARSDTPTLEKPIQSGDDGQLYRNDSTVSTAIDLTIAEYEDWRNAHDRYVESTMTALMHSLREKGEDIELITGGSRTRTGKPVLKQAICLALERHGMAMDGVNVQGGGVRIENETVWQWLRTLQETG</sequence>
<dbReference type="STRING" id="667725.A0A0L0FIR4"/>
<feature type="region of interest" description="Disordered" evidence="3">
    <location>
        <begin position="1385"/>
        <end position="1405"/>
    </location>
</feature>
<evidence type="ECO:0000313" key="5">
    <source>
        <dbReference type="Proteomes" id="UP000054560"/>
    </source>
</evidence>
<dbReference type="RefSeq" id="XP_014149830.1">
    <property type="nucleotide sequence ID" value="XM_014294355.1"/>
</dbReference>
<feature type="region of interest" description="Disordered" evidence="3">
    <location>
        <begin position="1337"/>
        <end position="1365"/>
    </location>
</feature>
<dbReference type="EMBL" id="KQ243350">
    <property type="protein sequence ID" value="KNC75928.1"/>
    <property type="molecule type" value="Genomic_DNA"/>
</dbReference>
<dbReference type="Gene3D" id="1.25.40.10">
    <property type="entry name" value="Tetratricopeptide repeat domain"/>
    <property type="match status" value="3"/>
</dbReference>
<feature type="region of interest" description="Disordered" evidence="3">
    <location>
        <begin position="1720"/>
        <end position="1745"/>
    </location>
</feature>
<evidence type="ECO:0008006" key="6">
    <source>
        <dbReference type="Google" id="ProtNLM"/>
    </source>
</evidence>
<dbReference type="Pfam" id="PF01535">
    <property type="entry name" value="PPR"/>
    <property type="match status" value="2"/>
</dbReference>
<feature type="region of interest" description="Disordered" evidence="3">
    <location>
        <begin position="1200"/>
        <end position="1220"/>
    </location>
</feature>
<evidence type="ECO:0000256" key="3">
    <source>
        <dbReference type="SAM" id="MobiDB-lite"/>
    </source>
</evidence>
<accession>A0A0L0FIR4</accession>
<dbReference type="Proteomes" id="UP000054560">
    <property type="component" value="Unassembled WGS sequence"/>
</dbReference>
<dbReference type="PROSITE" id="PS51375">
    <property type="entry name" value="PPR"/>
    <property type="match status" value="1"/>
</dbReference>
<feature type="compositionally biased region" description="Polar residues" evidence="3">
    <location>
        <begin position="1720"/>
        <end position="1730"/>
    </location>
</feature>
<dbReference type="InterPro" id="IPR002885">
    <property type="entry name" value="PPR_rpt"/>
</dbReference>
<keyword evidence="5" id="KW-1185">Reference proteome</keyword>
<feature type="region of interest" description="Disordered" evidence="3">
    <location>
        <begin position="723"/>
        <end position="753"/>
    </location>
</feature>
<reference evidence="4 5" key="1">
    <citation type="submission" date="2011-02" db="EMBL/GenBank/DDBJ databases">
        <title>The Genome Sequence of Sphaeroforma arctica JP610.</title>
        <authorList>
            <consortium name="The Broad Institute Genome Sequencing Platform"/>
            <person name="Russ C."/>
            <person name="Cuomo C."/>
            <person name="Young S.K."/>
            <person name="Zeng Q."/>
            <person name="Gargeya S."/>
            <person name="Alvarado L."/>
            <person name="Berlin A."/>
            <person name="Chapman S.B."/>
            <person name="Chen Z."/>
            <person name="Freedman E."/>
            <person name="Gellesch M."/>
            <person name="Goldberg J."/>
            <person name="Griggs A."/>
            <person name="Gujja S."/>
            <person name="Heilman E."/>
            <person name="Heiman D."/>
            <person name="Howarth C."/>
            <person name="Mehta T."/>
            <person name="Neiman D."/>
            <person name="Pearson M."/>
            <person name="Roberts A."/>
            <person name="Saif S."/>
            <person name="Shea T."/>
            <person name="Shenoy N."/>
            <person name="Sisk P."/>
            <person name="Stolte C."/>
            <person name="Sykes S."/>
            <person name="White J."/>
            <person name="Yandava C."/>
            <person name="Burger G."/>
            <person name="Gray M.W."/>
            <person name="Holland P.W.H."/>
            <person name="King N."/>
            <person name="Lang F.B.F."/>
            <person name="Roger A.J."/>
            <person name="Ruiz-Trillo I."/>
            <person name="Haas B."/>
            <person name="Nusbaum C."/>
            <person name="Birren B."/>
        </authorList>
    </citation>
    <scope>NUCLEOTIDE SEQUENCE [LARGE SCALE GENOMIC DNA]</scope>
    <source>
        <strain evidence="4 5">JP610</strain>
    </source>
</reference>
<name>A0A0L0FIR4_9EUKA</name>
<dbReference type="PANTHER" id="PTHR47447:SF17">
    <property type="entry name" value="OS12G0638900 PROTEIN"/>
    <property type="match status" value="1"/>
</dbReference>
<gene>
    <name evidence="4" type="ORF">SARC_11557</name>
</gene>
<dbReference type="InterPro" id="IPR011990">
    <property type="entry name" value="TPR-like_helical_dom_sf"/>
</dbReference>
<feature type="repeat" description="PPR" evidence="2">
    <location>
        <begin position="1588"/>
        <end position="1622"/>
    </location>
</feature>
<dbReference type="OrthoDB" id="185373at2759"/>
<keyword evidence="1" id="KW-0677">Repeat</keyword>
<evidence type="ECO:0000256" key="1">
    <source>
        <dbReference type="ARBA" id="ARBA00022737"/>
    </source>
</evidence>